<dbReference type="InterPro" id="IPR020904">
    <property type="entry name" value="Sc_DH/Rdtase_CS"/>
</dbReference>
<dbReference type="Proteomes" id="UP000440224">
    <property type="component" value="Unassembled WGS sequence"/>
</dbReference>
<protein>
    <submittedName>
        <fullName evidence="5">SDR family oxidoreductase</fullName>
    </submittedName>
</protein>
<dbReference type="Gene3D" id="3.40.50.720">
    <property type="entry name" value="NAD(P)-binding Rossmann-like Domain"/>
    <property type="match status" value="1"/>
</dbReference>
<dbReference type="AlphaFoldDB" id="A0A6N7PEE6"/>
<comment type="similarity">
    <text evidence="1 3">Belongs to the short-chain dehydrogenases/reductases (SDR) family.</text>
</comment>
<dbReference type="NCBIfam" id="NF006132">
    <property type="entry name" value="PRK08277.1"/>
    <property type="match status" value="1"/>
</dbReference>
<dbReference type="PANTHER" id="PTHR42760:SF115">
    <property type="entry name" value="3-OXOACYL-[ACYL-CARRIER-PROTEIN] REDUCTASE FABG"/>
    <property type="match status" value="1"/>
</dbReference>
<dbReference type="SUPFAM" id="SSF51735">
    <property type="entry name" value="NAD(P)-binding Rossmann-fold domains"/>
    <property type="match status" value="1"/>
</dbReference>
<dbReference type="GO" id="GO:0016616">
    <property type="term" value="F:oxidoreductase activity, acting on the CH-OH group of donors, NAD or NADP as acceptor"/>
    <property type="evidence" value="ECO:0007669"/>
    <property type="project" value="TreeGrafter"/>
</dbReference>
<evidence type="ECO:0000313" key="5">
    <source>
        <dbReference type="EMBL" id="MRG90433.1"/>
    </source>
</evidence>
<dbReference type="PROSITE" id="PS00061">
    <property type="entry name" value="ADH_SHORT"/>
    <property type="match status" value="1"/>
</dbReference>
<gene>
    <name evidence="5" type="ORF">GF068_00625</name>
</gene>
<dbReference type="PRINTS" id="PR00080">
    <property type="entry name" value="SDRFAMILY"/>
</dbReference>
<dbReference type="InterPro" id="IPR002347">
    <property type="entry name" value="SDR_fam"/>
</dbReference>
<dbReference type="InterPro" id="IPR057326">
    <property type="entry name" value="KR_dom"/>
</dbReference>
<reference evidence="5 6" key="1">
    <citation type="submission" date="2019-10" db="EMBL/GenBank/DDBJ databases">
        <title>A soil myxobacterium in the family Polyangiaceae.</title>
        <authorList>
            <person name="Li Y."/>
            <person name="Wang J."/>
        </authorList>
    </citation>
    <scope>NUCLEOTIDE SEQUENCE [LARGE SCALE GENOMIC DNA]</scope>
    <source>
        <strain evidence="5 6">DSM 14734</strain>
    </source>
</reference>
<dbReference type="SMART" id="SM00822">
    <property type="entry name" value="PKS_KR"/>
    <property type="match status" value="1"/>
</dbReference>
<accession>A0A6N7PEE6</accession>
<evidence type="ECO:0000256" key="2">
    <source>
        <dbReference type="ARBA" id="ARBA00023002"/>
    </source>
</evidence>
<dbReference type="PRINTS" id="PR00081">
    <property type="entry name" value="GDHRDH"/>
</dbReference>
<dbReference type="FunFam" id="3.40.50.720:FF:000240">
    <property type="entry name" value="SDR family oxidoreductase"/>
    <property type="match status" value="1"/>
</dbReference>
<feature type="domain" description="Ketoreductase" evidence="4">
    <location>
        <begin position="13"/>
        <end position="184"/>
    </location>
</feature>
<dbReference type="EMBL" id="WJIE01000001">
    <property type="protein sequence ID" value="MRG90433.1"/>
    <property type="molecule type" value="Genomic_DNA"/>
</dbReference>
<sequence>MMNPTALFDVRGEVALVTGGSGVLGAMFCRTLAAAGARVAVMGRRLDPCEALAHSIRADGGDALAVSCDVLDTEALKAAARDVEATLGPVTILVNGAGGNHPKGTTGPDRSLFELDPAAFGEVFDLNVQGTLRPCQVFGRGMAERGRGSIVNITSLSADRPLTRVAAYSAAKAAVVNLTRWLAVHMAQSYGPNIRVNALAPGFFLTEQNRFLLTDHDTGALTERGRSIHSHTPMARMGAPEDLSGALLFLASSASAFVTGIVLPVDGGFSAQSGV</sequence>
<organism evidence="5 6">
    <name type="scientific">Polyangium spumosum</name>
    <dbReference type="NCBI Taxonomy" id="889282"/>
    <lineage>
        <taxon>Bacteria</taxon>
        <taxon>Pseudomonadati</taxon>
        <taxon>Myxococcota</taxon>
        <taxon>Polyangia</taxon>
        <taxon>Polyangiales</taxon>
        <taxon>Polyangiaceae</taxon>
        <taxon>Polyangium</taxon>
    </lineage>
</organism>
<keyword evidence="2" id="KW-0560">Oxidoreductase</keyword>
<dbReference type="RefSeq" id="WP_153817351.1">
    <property type="nucleotide sequence ID" value="NZ_WJIE01000001.1"/>
</dbReference>
<evidence type="ECO:0000313" key="6">
    <source>
        <dbReference type="Proteomes" id="UP000440224"/>
    </source>
</evidence>
<dbReference type="InterPro" id="IPR036291">
    <property type="entry name" value="NAD(P)-bd_dom_sf"/>
</dbReference>
<dbReference type="GO" id="GO:0005975">
    <property type="term" value="P:carbohydrate metabolic process"/>
    <property type="evidence" value="ECO:0007669"/>
    <property type="project" value="UniProtKB-ARBA"/>
</dbReference>
<dbReference type="Pfam" id="PF00106">
    <property type="entry name" value="adh_short"/>
    <property type="match status" value="1"/>
</dbReference>
<proteinExistence type="inferred from homology"/>
<dbReference type="PANTHER" id="PTHR42760">
    <property type="entry name" value="SHORT-CHAIN DEHYDROGENASES/REDUCTASES FAMILY MEMBER"/>
    <property type="match status" value="1"/>
</dbReference>
<name>A0A6N7PEE6_9BACT</name>
<keyword evidence="6" id="KW-1185">Reference proteome</keyword>
<evidence type="ECO:0000259" key="4">
    <source>
        <dbReference type="SMART" id="SM00822"/>
    </source>
</evidence>
<evidence type="ECO:0000256" key="1">
    <source>
        <dbReference type="ARBA" id="ARBA00006484"/>
    </source>
</evidence>
<dbReference type="OrthoDB" id="9804774at2"/>
<comment type="caution">
    <text evidence="5">The sequence shown here is derived from an EMBL/GenBank/DDBJ whole genome shotgun (WGS) entry which is preliminary data.</text>
</comment>
<evidence type="ECO:0000256" key="3">
    <source>
        <dbReference type="RuleBase" id="RU000363"/>
    </source>
</evidence>